<evidence type="ECO:0000313" key="4">
    <source>
        <dbReference type="EMBL" id="GFS44323.1"/>
    </source>
</evidence>
<dbReference type="SUPFAM" id="SSF54160">
    <property type="entry name" value="Chromo domain-like"/>
    <property type="match status" value="1"/>
</dbReference>
<dbReference type="GO" id="GO:0070034">
    <property type="term" value="F:telomerase RNA binding"/>
    <property type="evidence" value="ECO:0007669"/>
    <property type="project" value="TreeGrafter"/>
</dbReference>
<dbReference type="SMART" id="SM00298">
    <property type="entry name" value="CHROMO"/>
    <property type="match status" value="1"/>
</dbReference>
<dbReference type="FunFam" id="1.25.40.10:FF:000225">
    <property type="entry name" value="Protein SMG7"/>
    <property type="match status" value="1"/>
</dbReference>
<reference evidence="5" key="1">
    <citation type="submission" date="2019-07" db="EMBL/GenBank/DDBJ databases">
        <title>De Novo Assembly of kiwifruit Actinidia rufa.</title>
        <authorList>
            <person name="Sugita-Konishi S."/>
            <person name="Sato K."/>
            <person name="Mori E."/>
            <person name="Abe Y."/>
            <person name="Kisaki G."/>
            <person name="Hamano K."/>
            <person name="Suezawa K."/>
            <person name="Otani M."/>
            <person name="Fukuda T."/>
            <person name="Manabe T."/>
            <person name="Gomi K."/>
            <person name="Tabuchi M."/>
            <person name="Akimitsu K."/>
            <person name="Kataoka I."/>
        </authorList>
    </citation>
    <scope>NUCLEOTIDE SEQUENCE [LARGE SCALE GENOMIC DNA]</scope>
    <source>
        <strain evidence="5">cv. Fuchu</strain>
    </source>
</reference>
<dbReference type="GO" id="GO:0005697">
    <property type="term" value="C:telomerase holoenzyme complex"/>
    <property type="evidence" value="ECO:0007669"/>
    <property type="project" value="TreeGrafter"/>
</dbReference>
<dbReference type="Gene3D" id="1.25.40.10">
    <property type="entry name" value="Tetratricopeptide repeat domain"/>
    <property type="match status" value="1"/>
</dbReference>
<feature type="region of interest" description="Disordered" evidence="2">
    <location>
        <begin position="173"/>
        <end position="194"/>
    </location>
</feature>
<dbReference type="InterPro" id="IPR011990">
    <property type="entry name" value="TPR-like_helical_dom_sf"/>
</dbReference>
<evidence type="ECO:0000313" key="5">
    <source>
        <dbReference type="Proteomes" id="UP000585474"/>
    </source>
</evidence>
<feature type="region of interest" description="Disordered" evidence="2">
    <location>
        <begin position="443"/>
        <end position="463"/>
    </location>
</feature>
<dbReference type="GO" id="GO:0000184">
    <property type="term" value="P:nuclear-transcribed mRNA catabolic process, nonsense-mediated decay"/>
    <property type="evidence" value="ECO:0007669"/>
    <property type="project" value="TreeGrafter"/>
</dbReference>
<dbReference type="CDD" id="cd00024">
    <property type="entry name" value="CD_CSD"/>
    <property type="match status" value="1"/>
</dbReference>
<keyword evidence="1" id="KW-0677">Repeat</keyword>
<feature type="region of interest" description="Disordered" evidence="2">
    <location>
        <begin position="358"/>
        <end position="383"/>
    </location>
</feature>
<organism evidence="4 5">
    <name type="scientific">Actinidia rufa</name>
    <dbReference type="NCBI Taxonomy" id="165716"/>
    <lineage>
        <taxon>Eukaryota</taxon>
        <taxon>Viridiplantae</taxon>
        <taxon>Streptophyta</taxon>
        <taxon>Embryophyta</taxon>
        <taxon>Tracheophyta</taxon>
        <taxon>Spermatophyta</taxon>
        <taxon>Magnoliopsida</taxon>
        <taxon>eudicotyledons</taxon>
        <taxon>Gunneridae</taxon>
        <taxon>Pentapetalae</taxon>
        <taxon>asterids</taxon>
        <taxon>Ericales</taxon>
        <taxon>Actinidiaceae</taxon>
        <taxon>Actinidia</taxon>
    </lineage>
</organism>
<dbReference type="InterPro" id="IPR023780">
    <property type="entry name" value="Chromo_domain"/>
</dbReference>
<keyword evidence="5" id="KW-1185">Reference proteome</keyword>
<dbReference type="Pfam" id="PF03732">
    <property type="entry name" value="Retrotrans_gag"/>
    <property type="match status" value="1"/>
</dbReference>
<evidence type="ECO:0000259" key="3">
    <source>
        <dbReference type="PROSITE" id="PS50013"/>
    </source>
</evidence>
<dbReference type="InterPro" id="IPR000953">
    <property type="entry name" value="Chromo/chromo_shadow_dom"/>
</dbReference>
<dbReference type="Proteomes" id="UP000585474">
    <property type="component" value="Unassembled WGS sequence"/>
</dbReference>
<dbReference type="PANTHER" id="PTHR15696:SF25">
    <property type="entry name" value="OS08G0305300 PROTEIN"/>
    <property type="match status" value="1"/>
</dbReference>
<dbReference type="EMBL" id="BJWL01000437">
    <property type="protein sequence ID" value="GFS44323.1"/>
    <property type="molecule type" value="Genomic_DNA"/>
</dbReference>
<protein>
    <submittedName>
        <fullName evidence="4">Telomerase activating protein Est1</fullName>
    </submittedName>
</protein>
<dbReference type="InterPro" id="IPR016197">
    <property type="entry name" value="Chromo-like_dom_sf"/>
</dbReference>
<dbReference type="PANTHER" id="PTHR15696">
    <property type="entry name" value="SMG-7 SUPPRESSOR WITH MORPHOLOGICAL EFFECT ON GENITALIA PROTEIN 7"/>
    <property type="match status" value="1"/>
</dbReference>
<feature type="region of interest" description="Disordered" evidence="2">
    <location>
        <begin position="1287"/>
        <end position="1307"/>
    </location>
</feature>
<dbReference type="Pfam" id="PF00385">
    <property type="entry name" value="Chromo"/>
    <property type="match status" value="1"/>
</dbReference>
<evidence type="ECO:0000256" key="2">
    <source>
        <dbReference type="SAM" id="MobiDB-lite"/>
    </source>
</evidence>
<name>A0A7J0DXX6_9ERIC</name>
<gene>
    <name evidence="4" type="ORF">Acr_00g0089710</name>
</gene>
<feature type="domain" description="Chromo" evidence="3">
    <location>
        <begin position="385"/>
        <end position="448"/>
    </location>
</feature>
<dbReference type="PROSITE" id="PS50013">
    <property type="entry name" value="CHROMO_2"/>
    <property type="match status" value="1"/>
</dbReference>
<evidence type="ECO:0000256" key="1">
    <source>
        <dbReference type="ARBA" id="ARBA00022737"/>
    </source>
</evidence>
<feature type="compositionally biased region" description="Pro residues" evidence="2">
    <location>
        <begin position="181"/>
        <end position="192"/>
    </location>
</feature>
<comment type="caution">
    <text evidence="4">The sequence shown here is derived from an EMBL/GenBank/DDBJ whole genome shotgun (WGS) entry which is preliminary data.</text>
</comment>
<sequence length="1485" mass="166744">MLSFLLLLRQSFRDRHQAGGNGTGPAHHNQPILERPPNYHRNDPRDPIINVGAPTFDGRLDPKAFTDWIREMDHFFEWYNLSDDRKSYQGDMLDKWNNLRQGSKPATEYVAQFEEYLMRCNIREDERMTLSRFRQGLNDDLRKELVLREVDTLDQAYTFVQNYEMVSKPSFGRRFESRNTPRPPATLPPSRPVPTTAPLLRDGFGHKAANCGNRTLFVNSQGQNYEGDNIEEQLYEPDLENLPKSNEDYEGGDVTLGVVKCALTQAKEHNDWRRNAIFYTYIKCGEKDCKVIINSRSCINAVSSSTVSRLGLKPVPHPTDSRRRRAEFQVGDYVMVRIHPEQYPSGHFDIPTDPFSEPTHEPTIDHPTTSDITPAPLPISPAPKEHIDAILDEQIISTRDGGVQHFLVRWSGRPASDDTWITSDDLQQIDRDLFEYYQSHPASHSTESSFLHPGRVGGDTRSRLPLTRVYSRRSKKAYPNAELENRRRKAAQARIPSDPSAWQQMRENYEAIFLEDYAFSEQHEIEYALWQLHYRRIEELRALLSTALASAGSTSSQNGKGTTRQGPDRITKIRSQFKTFLSEATGFYHDLMVKIRANYGLPLDYFSYDQENQILSKDGNISTEVKKGLISCHRCLIYLGDLARYKGLYGEGESKTRDFAAASSYYVQASSLGPSSGNPHHQLAILASYSGDELVAVYRYFRSLAVENPFTTARDNLIIAFEKNRQSYCQLLGDAKALVKMAPVRVTGKGKRKGETRVLKDNRVEASFPKERASSIPDTFKAFNIHFVRVNGILFTRTSLETFGEVFSMARSDLLELLASGSDEEYNFGSDAAECRLVIIRLVAVLICNVHNVNREAENHSYAEILQRSVVLQNAFTGIFDFMGLIVERCFQLNNPSTSYLLPGIMIFVEWLACRQDIAVGSEVEEKQANARSYFWSHCVSFFNKLLSSGFSSINEDDDETCFFNMSSYDESETANRLALLEDFELRGFLPLLPAQLILDFSRKHSFGNDGGNKEKKARVQRIIAAGKALANVVQVGQQGIYFDPKMKRFIIGVEPLMSDDYSLSSPLGLSTLNATWEKNPAPSQLNLGLLQPKPQLYVEGEEEDEVIVFKPNTSEKHANGVAPKLAASEVLVPGVNGSKVDLGGQGGSVSASSDGFLLPKAFSTRSSLPSSLANVTTQYLQSIQPNTSKWLVDQEVPIANELTSLSLVKNGFPMKRELQDQLGALQPTACSVPFPHQSVNLSSGYKYAVQVPEASVPSKLDSIMSSGVVVDNLFVKPSLLKPAGLRKNPVSRPVRHSGPPPGFSSIRPKLVGESWSGVTLKNENPPMDDYSWLDGYMLPPGGVFNNSKNQSVQSYHPVSKSNSSMGTVSFPFPGKQVPTLQDQVEKQDVWLGNQLSESLKLFQEQHQFRNGNQQSIALPEQYQGQSLWEGSSLDDFFAIQVLKDLLWQCPVAWCYQFIHRLCSVANVIKFLSERGWSYSVAGTG</sequence>
<dbReference type="Pfam" id="PF10373">
    <property type="entry name" value="EST1_DNA_bind"/>
    <property type="match status" value="1"/>
</dbReference>
<dbReference type="OrthoDB" id="69928at2759"/>
<proteinExistence type="predicted"/>
<dbReference type="Gene3D" id="2.40.50.40">
    <property type="match status" value="1"/>
</dbReference>
<dbReference type="InterPro" id="IPR005162">
    <property type="entry name" value="Retrotrans_gag_dom"/>
</dbReference>
<feature type="region of interest" description="Disordered" evidence="2">
    <location>
        <begin position="475"/>
        <end position="499"/>
    </location>
</feature>
<accession>A0A7J0DXX6</accession>
<dbReference type="InterPro" id="IPR019458">
    <property type="entry name" value="Est1-like_N"/>
</dbReference>
<feature type="region of interest" description="Disordered" evidence="2">
    <location>
        <begin position="15"/>
        <end position="53"/>
    </location>
</feature>
<dbReference type="InterPro" id="IPR018834">
    <property type="entry name" value="DNA/RNA-bd_Est1-type"/>
</dbReference>
<dbReference type="Pfam" id="PF10374">
    <property type="entry name" value="EST1"/>
    <property type="match status" value="1"/>
</dbReference>
<dbReference type="GO" id="GO:0042162">
    <property type="term" value="F:telomeric DNA binding"/>
    <property type="evidence" value="ECO:0007669"/>
    <property type="project" value="TreeGrafter"/>
</dbReference>
<dbReference type="SUPFAM" id="SSF48452">
    <property type="entry name" value="TPR-like"/>
    <property type="match status" value="1"/>
</dbReference>
<dbReference type="InterPro" id="IPR045153">
    <property type="entry name" value="Est1/Ebs1-like"/>
</dbReference>